<protein>
    <submittedName>
        <fullName evidence="1">Acetate kinase</fullName>
    </submittedName>
</protein>
<sequence>MGNPPQQDGRPPAVAPLFEQPGVLTPRGKIVLEPSMQFGYSSSNRVVLVGYTIIPALLIGLVDVREVKRNTTTAALTARYGLSNRAELEFRVPYVYRSDSTVSRELFTGTGVDRVFETSGRGVGDAELALRYQLNEGGADKPYYVAGLRFKSRTGTDPFSVVTDCTKRCVGPDATGTGLPLELPTGSGFYALQPSLTWLYASDPAILFGTVSYLHNFKRDNVNRQVLGGELEPLGAIAPGGVIGFNFGVGLALNDRALISFGYDHSSIARTKQNGVPVAGSVRTQLGTLLTGFSYRISDKRTLNIAVGAGLTRDTPDVQLSFRLPVTF</sequence>
<dbReference type="GO" id="GO:0016301">
    <property type="term" value="F:kinase activity"/>
    <property type="evidence" value="ECO:0007669"/>
    <property type="project" value="UniProtKB-KW"/>
</dbReference>
<organism evidence="1 2">
    <name type="scientific">Duganella flavida</name>
    <dbReference type="NCBI Taxonomy" id="2692175"/>
    <lineage>
        <taxon>Bacteria</taxon>
        <taxon>Pseudomonadati</taxon>
        <taxon>Pseudomonadota</taxon>
        <taxon>Betaproteobacteria</taxon>
        <taxon>Burkholderiales</taxon>
        <taxon>Oxalobacteraceae</taxon>
        <taxon>Telluria group</taxon>
        <taxon>Duganella</taxon>
    </lineage>
</organism>
<comment type="caution">
    <text evidence="1">The sequence shown here is derived from an EMBL/GenBank/DDBJ whole genome shotgun (WGS) entry which is preliminary data.</text>
</comment>
<keyword evidence="1" id="KW-0808">Transferase</keyword>
<name>A0A6L8KEJ6_9BURK</name>
<keyword evidence="2" id="KW-1185">Reference proteome</keyword>
<dbReference type="EMBL" id="WWCN01000019">
    <property type="protein sequence ID" value="MYM25826.1"/>
    <property type="molecule type" value="Genomic_DNA"/>
</dbReference>
<reference evidence="1 2" key="1">
    <citation type="submission" date="2019-12" db="EMBL/GenBank/DDBJ databases">
        <title>Novel species isolated from a subtropical stream in China.</title>
        <authorList>
            <person name="Lu H."/>
        </authorList>
    </citation>
    <scope>NUCLEOTIDE SEQUENCE [LARGE SCALE GENOMIC DNA]</scope>
    <source>
        <strain evidence="1 2">FT135W</strain>
    </source>
</reference>
<accession>A0A6L8KEJ6</accession>
<keyword evidence="1" id="KW-0418">Kinase</keyword>
<proteinExistence type="predicted"/>
<evidence type="ECO:0000313" key="2">
    <source>
        <dbReference type="Proteomes" id="UP000479335"/>
    </source>
</evidence>
<dbReference type="Proteomes" id="UP000479335">
    <property type="component" value="Unassembled WGS sequence"/>
</dbReference>
<dbReference type="AlphaFoldDB" id="A0A6L8KEJ6"/>
<gene>
    <name evidence="1" type="ORF">GTP46_24665</name>
</gene>
<evidence type="ECO:0000313" key="1">
    <source>
        <dbReference type="EMBL" id="MYM25826.1"/>
    </source>
</evidence>